<dbReference type="AlphaFoldDB" id="A0A0P8Z8T8"/>
<evidence type="ECO:0000313" key="3">
    <source>
        <dbReference type="Proteomes" id="UP000050349"/>
    </source>
</evidence>
<proteinExistence type="predicted"/>
<dbReference type="Proteomes" id="UP000050349">
    <property type="component" value="Unassembled WGS sequence"/>
</dbReference>
<comment type="caution">
    <text evidence="2">The sequence shown here is derived from an EMBL/GenBank/DDBJ whole genome shotgun (WGS) entry which is preliminary data.</text>
</comment>
<dbReference type="EMBL" id="LJXB01000040">
    <property type="protein sequence ID" value="KPU61958.1"/>
    <property type="molecule type" value="Genomic_DNA"/>
</dbReference>
<evidence type="ECO:0000313" key="2">
    <source>
        <dbReference type="EMBL" id="KPU61958.1"/>
    </source>
</evidence>
<name>A0A0P8Z8T8_PSEFL</name>
<organism evidence="2 3">
    <name type="scientific">Pseudomonas fluorescens</name>
    <dbReference type="NCBI Taxonomy" id="294"/>
    <lineage>
        <taxon>Bacteria</taxon>
        <taxon>Pseudomonadati</taxon>
        <taxon>Pseudomonadota</taxon>
        <taxon>Gammaproteobacteria</taxon>
        <taxon>Pseudomonadales</taxon>
        <taxon>Pseudomonadaceae</taxon>
        <taxon>Pseudomonas</taxon>
    </lineage>
</organism>
<feature type="region of interest" description="Disordered" evidence="1">
    <location>
        <begin position="1"/>
        <end position="24"/>
    </location>
</feature>
<evidence type="ECO:0000256" key="1">
    <source>
        <dbReference type="SAM" id="MobiDB-lite"/>
    </source>
</evidence>
<accession>A0A0P8Z8T8</accession>
<sequence>MNASFRSIASRAPRTLSATSAEPRASAQLDSSRIAASRASWFSLILKSREGSRSVFGICFSSMNPPVSG</sequence>
<reference evidence="2 3" key="1">
    <citation type="submission" date="2015-09" db="EMBL/GenBank/DDBJ databases">
        <authorList>
            <person name="Jackson K.R."/>
            <person name="Lunt B.L."/>
            <person name="Fisher J.N.B."/>
            <person name="Gardner A.V."/>
            <person name="Bailey M.E."/>
            <person name="Deus L.M."/>
            <person name="Earl A.S."/>
            <person name="Gibby P.D."/>
            <person name="Hartmann K.A."/>
            <person name="Liu J.E."/>
            <person name="Manci A.M."/>
            <person name="Nielsen D.A."/>
            <person name="Solomon M.B."/>
            <person name="Breakwell D.P."/>
            <person name="Burnett S.H."/>
            <person name="Grose J.H."/>
        </authorList>
    </citation>
    <scope>NUCLEOTIDE SEQUENCE [LARGE SCALE GENOMIC DNA]</scope>
    <source>
        <strain evidence="2 3">S613</strain>
    </source>
</reference>
<gene>
    <name evidence="2" type="ORF">AN403_6066</name>
</gene>
<protein>
    <submittedName>
        <fullName evidence="2">Uncharacterized protein</fullName>
    </submittedName>
</protein>